<dbReference type="EC" id="2.8.3.-" evidence="2"/>
<dbReference type="InterPro" id="IPR023606">
    <property type="entry name" value="CoA-Trfase_III_dom_1_sf"/>
</dbReference>
<reference evidence="2 3" key="1">
    <citation type="submission" date="2023-08" db="EMBL/GenBank/DDBJ databases">
        <title>genomic of G39.</title>
        <authorList>
            <person name="Wang Y."/>
        </authorList>
    </citation>
    <scope>NUCLEOTIDE SEQUENCE [LARGE SCALE GENOMIC DNA]</scope>
    <source>
        <strain evidence="2 3">G39</strain>
    </source>
</reference>
<dbReference type="InterPro" id="IPR044855">
    <property type="entry name" value="CoA-Trfase_III_dom3_sf"/>
</dbReference>
<dbReference type="GO" id="GO:0016740">
    <property type="term" value="F:transferase activity"/>
    <property type="evidence" value="ECO:0007669"/>
    <property type="project" value="UniProtKB-KW"/>
</dbReference>
<name>A0ABT9HSB8_9SPHN</name>
<dbReference type="Gene3D" id="3.30.1540.10">
    <property type="entry name" value="formyl-coa transferase, domain 3"/>
    <property type="match status" value="1"/>
</dbReference>
<gene>
    <name evidence="2" type="ORF">Q9K02_12175</name>
</gene>
<protein>
    <submittedName>
        <fullName evidence="2">CoA transferase</fullName>
        <ecNumber evidence="2">2.8.3.-</ecNumber>
    </submittedName>
</protein>
<dbReference type="Gene3D" id="3.40.50.10540">
    <property type="entry name" value="Crotonobetainyl-coa:carnitine coa-transferase, domain 1"/>
    <property type="match status" value="1"/>
</dbReference>
<dbReference type="InterPro" id="IPR050483">
    <property type="entry name" value="CoA-transferase_III_domain"/>
</dbReference>
<evidence type="ECO:0000313" key="2">
    <source>
        <dbReference type="EMBL" id="MDP4575900.1"/>
    </source>
</evidence>
<dbReference type="EMBL" id="JAVAIM010000001">
    <property type="protein sequence ID" value="MDP4575900.1"/>
    <property type="molecule type" value="Genomic_DNA"/>
</dbReference>
<sequence length="400" mass="43741">MRRYQYHRGDRLIVAHAGDNRPMLEGIKVVDLTSIVFGPYCTQMLADLGAEVTKIEAPGIGDAYRWAGKPAASKGMGPGFFAINRGKRSLALDLKQNDDRERMLDLLRDADLFVVNVRGKALERLGLDYESLTAINPELIYVHCVGFGQDGPYADLQAYDDVIQAASGAASLLPRVDGDPRARYLPSLIADKVAGLHAAHAALAAIVHKLRTGRGQHVEVPMFEAFTGFILLEHLGGLTYDPPNAPAGYERQVDPDRQPFPTSDGYISIVPYTDASWPKVFAVLGASEVLDDERFADPASRFANIGGLYREMARLTAGFTTQELLEKCHAAQLPAQAVRDLDDMLDEPHLAATGFFRSRSHSTEGGYREMRSPFTFGDYEMPELAPPPLLGEANGEEPGP</sequence>
<proteinExistence type="predicted"/>
<dbReference type="RefSeq" id="WP_305933138.1">
    <property type="nucleotide sequence ID" value="NZ_JAVAIM010000001.1"/>
</dbReference>
<dbReference type="PANTHER" id="PTHR48207">
    <property type="entry name" value="SUCCINATE--HYDROXYMETHYLGLUTARATE COA-TRANSFERASE"/>
    <property type="match status" value="1"/>
</dbReference>
<organism evidence="2 3">
    <name type="scientific">Qipengyuania profundimaris</name>
    <dbReference type="NCBI Taxonomy" id="3067652"/>
    <lineage>
        <taxon>Bacteria</taxon>
        <taxon>Pseudomonadati</taxon>
        <taxon>Pseudomonadota</taxon>
        <taxon>Alphaproteobacteria</taxon>
        <taxon>Sphingomonadales</taxon>
        <taxon>Erythrobacteraceae</taxon>
        <taxon>Qipengyuania</taxon>
    </lineage>
</organism>
<dbReference type="Proteomes" id="UP001240639">
    <property type="component" value="Unassembled WGS sequence"/>
</dbReference>
<dbReference type="SUPFAM" id="SSF89796">
    <property type="entry name" value="CoA-transferase family III (CaiB/BaiF)"/>
    <property type="match status" value="1"/>
</dbReference>
<dbReference type="Pfam" id="PF02515">
    <property type="entry name" value="CoA_transf_3"/>
    <property type="match status" value="1"/>
</dbReference>
<evidence type="ECO:0000313" key="3">
    <source>
        <dbReference type="Proteomes" id="UP001240639"/>
    </source>
</evidence>
<accession>A0ABT9HSB8</accession>
<dbReference type="PANTHER" id="PTHR48207:SF4">
    <property type="entry name" value="BLL6097 PROTEIN"/>
    <property type="match status" value="1"/>
</dbReference>
<dbReference type="InterPro" id="IPR003673">
    <property type="entry name" value="CoA-Trfase_fam_III"/>
</dbReference>
<evidence type="ECO:0000256" key="1">
    <source>
        <dbReference type="ARBA" id="ARBA00022679"/>
    </source>
</evidence>
<comment type="caution">
    <text evidence="2">The sequence shown here is derived from an EMBL/GenBank/DDBJ whole genome shotgun (WGS) entry which is preliminary data.</text>
</comment>
<keyword evidence="3" id="KW-1185">Reference proteome</keyword>
<keyword evidence="1 2" id="KW-0808">Transferase</keyword>